<feature type="domain" description="Strawberry notch AAA" evidence="3">
    <location>
        <begin position="428"/>
        <end position="752"/>
    </location>
</feature>
<dbReference type="EMBL" id="CP003601">
    <property type="protein sequence ID" value="AFY97093.1"/>
    <property type="molecule type" value="Genomic_DNA"/>
</dbReference>
<accession>K9UQY0</accession>
<evidence type="ECO:0000313" key="4">
    <source>
        <dbReference type="EMBL" id="AFY97093.1"/>
    </source>
</evidence>
<dbReference type="KEGG" id="cmp:Cha6605_6267"/>
<sequence>MMITQAQTQTQVAVTELAAKLTAGDRLTQDVVIELMSDICGGGAAMGRWNWKQATDLIEAAMVSSILTGSFTTIEDFMDLQALVPHHQIRSEEQIQLQQFSTPLSLAWIVARLAQIKESDTLHEPSAGTGILVAATISQLNGAFPHKIILNEISKSRNALLHELFPTCGSIYTVDAEHLNDVLPQGEQPTLIVMNPPFSASVGRSKRNPDACLKHLRSALLRLQPNGRLVAIVAHWLSPEKYPEYFASLPARLQLSLFVDGSHYRYHGTSMDVRILVFDKITNVEPMRSLAQPLLRSIDLKFSVTAKELASLTMEATPNRQIVKYWEREELLIAAAATVPNPFVELPLFQLGLQPQLTIIPVIDSPADPRPEKIVRIEKPEPVVETLDRFGELVRLTYQPAVKQEVKTIDAVYTPYQASAIQIPGAAPHPTPLAESIAMAAIKAPYPTVQPLLPQRILTKGLASHPQLEALIYVCEAHSKFLDTRWYIAENKQIAVANPDNPDGKYHRQAASIGDSTGVGKGVEAALIILANWCEGRRKAIWVSKNEALLEDARRDWQRLGGSSHQVVPLSKFKQGESICLAEGILFVTYGGLRSPAKGSKKSRVDQIIDWVGADWDGAICFDEAHMLGNAAGDDGERGQTKASAQALAGTQLINHLANARVTYLSATGAAKVSSLSYYQRMGLWQTKAFPFTSRAAFISEMEASGTSALELVAQDLKRLGIYVARTLSFEGVKFETVVHKLTPAQREIWDTYAHAFVYIHHQIDEVLRSIGLENESGKCTNGRAKAAVSSQFESAKQRFFNALLCAAKTDTLIEWIERDLAEGRSCVIQIVSTNEALMNRKLADIPTSQWGDMRAVDFTPRENIIDYLMNSFPINLYQTYVDDSGATKSELMTDPEGNPIVSQEALALRDGLIERMSVLPPVNGLLDQINWHFGHHQVAEITGRSQRIILEDGRYQLAQRPGASNLAETAAFQSGEKRVLIFSAAGGTGRSYHADLACANQQLRRHYLVEAGFEPIVACQGVGRSHRSNQAQPPEIVLLTSDVKGELRFTATIASRLSSLGAITKGQRNTGNNGLFRGILDFTSPYAKSALAEFFADMNAQGIDGISPTEFAEYTGLKLLNKDGNLSDNLPQMNTFLNRLLALKIDLQNRLFADFEQRILERIAQAKANGTFERGVQTIWAEGGFEVVDTQLLSTHSSGGETICYAIDKLNKPKQISVERAQQAALQSGFRYYRHIKNGNLAIAHVTDQHTHRGNIVDIVTLYHPVHPKTYQRLDKPDFDKVWMPEIPNGQYWRQWQQLLDLAPEFDRERIYLCCGLLLPIWGQLPGSPRVYRLQTNDGRLLLGREIDKLKIDKVYRDFGIAGDSKLTGDEIFQLVWERNEVTSAGQWQLQRNYYKGEDRLEVVAVYGSDKIDWLKALGCFTEIINYRTKVFIPVDTAIEIIDKLITG</sequence>
<reference evidence="4 5" key="1">
    <citation type="submission" date="2012-05" db="EMBL/GenBank/DDBJ databases">
        <title>Noncontiguous Finished plasmid 1 of genome of Chamaesiphon sp. PCC 6605.</title>
        <authorList>
            <consortium name="US DOE Joint Genome Institute"/>
            <person name="Gugger M."/>
            <person name="Coursin T."/>
            <person name="Rippka R."/>
            <person name="Tandeau De Marsac N."/>
            <person name="Huntemann M."/>
            <person name="Wei C.-L."/>
            <person name="Han J."/>
            <person name="Detter J.C."/>
            <person name="Han C."/>
            <person name="Tapia R."/>
            <person name="Chen A."/>
            <person name="Kyrpides N."/>
            <person name="Mavromatis K."/>
            <person name="Markowitz V."/>
            <person name="Szeto E."/>
            <person name="Ivanova N."/>
            <person name="Pagani I."/>
            <person name="Pati A."/>
            <person name="Goodwin L."/>
            <person name="Nordberg H.P."/>
            <person name="Cantor M.N."/>
            <person name="Hua S.X."/>
            <person name="Woyke T."/>
            <person name="Kerfeld C.A."/>
        </authorList>
    </citation>
    <scope>NUCLEOTIDE SEQUENCE [LARGE SCALE GENOMIC DNA]</scope>
    <source>
        <strain evidence="5">ATCC 27169 / PCC 6605</strain>
        <plasmid evidence="5">Plasmid pCHA6605.01</plasmid>
    </source>
</reference>
<dbReference type="Gene3D" id="3.40.50.300">
    <property type="entry name" value="P-loop containing nucleotide triphosphate hydrolases"/>
    <property type="match status" value="1"/>
</dbReference>
<name>K9UQY0_CHAP6</name>
<geneLocation type="plasmid" evidence="4 5">
    <name>pCHA6605.01</name>
</geneLocation>
<dbReference type="InterPro" id="IPR026937">
    <property type="entry name" value="SBNO_Helicase_C_dom"/>
</dbReference>
<dbReference type="PATRIC" id="fig|1173020.3.peg.7182"/>
<evidence type="ECO:0000256" key="1">
    <source>
        <dbReference type="ARBA" id="ARBA00006992"/>
    </source>
</evidence>
<evidence type="ECO:0008006" key="6">
    <source>
        <dbReference type="Google" id="ProtNLM"/>
    </source>
</evidence>
<dbReference type="eggNOG" id="COG0553">
    <property type="taxonomic scope" value="Bacteria"/>
</dbReference>
<dbReference type="GO" id="GO:0006355">
    <property type="term" value="P:regulation of DNA-templated transcription"/>
    <property type="evidence" value="ECO:0007669"/>
    <property type="project" value="InterPro"/>
</dbReference>
<dbReference type="eggNOG" id="COG0286">
    <property type="taxonomic scope" value="Bacteria"/>
</dbReference>
<dbReference type="PANTHER" id="PTHR12706">
    <property type="entry name" value="STRAWBERRY NOTCH-RELATED"/>
    <property type="match status" value="1"/>
</dbReference>
<keyword evidence="5" id="KW-1185">Reference proteome</keyword>
<dbReference type="Pfam" id="PF13871">
    <property type="entry name" value="Helicase_C_4"/>
    <property type="match status" value="1"/>
</dbReference>
<dbReference type="Pfam" id="PF13872">
    <property type="entry name" value="AAA_34"/>
    <property type="match status" value="1"/>
</dbReference>
<evidence type="ECO:0000313" key="5">
    <source>
        <dbReference type="Proteomes" id="UP000010366"/>
    </source>
</evidence>
<comment type="similarity">
    <text evidence="1">Belongs to the SBNO family.</text>
</comment>
<dbReference type="InterPro" id="IPR026741">
    <property type="entry name" value="SNO"/>
</dbReference>
<dbReference type="CDD" id="cd02440">
    <property type="entry name" value="AdoMet_MTases"/>
    <property type="match status" value="1"/>
</dbReference>
<evidence type="ECO:0000259" key="2">
    <source>
        <dbReference type="Pfam" id="PF13871"/>
    </source>
</evidence>
<dbReference type="InterPro" id="IPR029063">
    <property type="entry name" value="SAM-dependent_MTases_sf"/>
</dbReference>
<keyword evidence="4" id="KW-0614">Plasmid</keyword>
<dbReference type="Gene3D" id="3.40.50.150">
    <property type="entry name" value="Vaccinia Virus protein VP39"/>
    <property type="match status" value="1"/>
</dbReference>
<proteinExistence type="inferred from homology"/>
<organism evidence="4 5">
    <name type="scientific">Chamaesiphon minutus (strain ATCC 27169 / PCC 6605)</name>
    <dbReference type="NCBI Taxonomy" id="1173020"/>
    <lineage>
        <taxon>Bacteria</taxon>
        <taxon>Bacillati</taxon>
        <taxon>Cyanobacteriota</taxon>
        <taxon>Cyanophyceae</taxon>
        <taxon>Gomontiellales</taxon>
        <taxon>Chamaesiphonaceae</taxon>
        <taxon>Chamaesiphon</taxon>
    </lineage>
</organism>
<dbReference type="RefSeq" id="WP_015328978.1">
    <property type="nucleotide sequence ID" value="NC_020053.1"/>
</dbReference>
<dbReference type="SUPFAM" id="SSF53335">
    <property type="entry name" value="S-adenosyl-L-methionine-dependent methyltransferases"/>
    <property type="match status" value="1"/>
</dbReference>
<feature type="domain" description="Strawberry notch helicase C" evidence="2">
    <location>
        <begin position="926"/>
        <end position="1179"/>
    </location>
</feature>
<protein>
    <recommendedName>
        <fullName evidence="6">Helicase ATP-binding domain-containing protein</fullName>
    </recommendedName>
</protein>
<dbReference type="PANTHER" id="PTHR12706:SF30">
    <property type="entry name" value="PROTEIN STRAWBERRY NOTCH-RELATED"/>
    <property type="match status" value="1"/>
</dbReference>
<dbReference type="Proteomes" id="UP000010366">
    <property type="component" value="Plasmid pCHA6605.01"/>
</dbReference>
<gene>
    <name evidence="4" type="ORF">Cha6605_6267</name>
</gene>
<dbReference type="InterPro" id="IPR027417">
    <property type="entry name" value="P-loop_NTPase"/>
</dbReference>
<dbReference type="OrthoDB" id="415634at2"/>
<dbReference type="InterPro" id="IPR039187">
    <property type="entry name" value="SNO_AAA"/>
</dbReference>
<dbReference type="HOGENOM" id="CLU_004986_1_0_3"/>
<dbReference type="SUPFAM" id="SSF52540">
    <property type="entry name" value="P-loop containing nucleoside triphosphate hydrolases"/>
    <property type="match status" value="1"/>
</dbReference>
<evidence type="ECO:0000259" key="3">
    <source>
        <dbReference type="Pfam" id="PF13872"/>
    </source>
</evidence>